<dbReference type="EMBL" id="OUUW01000005">
    <property type="protein sequence ID" value="SPP81133.1"/>
    <property type="molecule type" value="Genomic_DNA"/>
</dbReference>
<dbReference type="GO" id="GO:0005507">
    <property type="term" value="F:copper ion binding"/>
    <property type="evidence" value="ECO:0007669"/>
    <property type="project" value="InterPro"/>
</dbReference>
<evidence type="ECO:0000259" key="4">
    <source>
        <dbReference type="PROSITE" id="PS50287"/>
    </source>
</evidence>
<dbReference type="Proteomes" id="UP000268350">
    <property type="component" value="Unassembled WGS sequence"/>
</dbReference>
<feature type="domain" description="SRCR" evidence="4">
    <location>
        <begin position="38"/>
        <end position="150"/>
    </location>
</feature>
<dbReference type="InterPro" id="IPR001190">
    <property type="entry name" value="SRCR"/>
</dbReference>
<dbReference type="GO" id="GO:0004720">
    <property type="term" value="F:protein-lysine 6-oxidase activity"/>
    <property type="evidence" value="ECO:0007669"/>
    <property type="project" value="TreeGrafter"/>
</dbReference>
<feature type="disulfide bond" evidence="2">
    <location>
        <begin position="117"/>
        <end position="127"/>
    </location>
</feature>
<dbReference type="AlphaFoldDB" id="A0A3B0JK12"/>
<gene>
    <name evidence="5" type="ORF">DGUA_6G006117</name>
</gene>
<protein>
    <submittedName>
        <fullName evidence="5">Blast:Lysyl oxidase homolog 2A</fullName>
    </submittedName>
</protein>
<keyword evidence="1 2" id="KW-1015">Disulfide bond</keyword>
<dbReference type="InterPro" id="IPR001695">
    <property type="entry name" value="Lysyl_oxidase"/>
</dbReference>
<organism evidence="5 6">
    <name type="scientific">Drosophila guanche</name>
    <name type="common">Fruit fly</name>
    <dbReference type="NCBI Taxonomy" id="7266"/>
    <lineage>
        <taxon>Eukaryota</taxon>
        <taxon>Metazoa</taxon>
        <taxon>Ecdysozoa</taxon>
        <taxon>Arthropoda</taxon>
        <taxon>Hexapoda</taxon>
        <taxon>Insecta</taxon>
        <taxon>Pterygota</taxon>
        <taxon>Neoptera</taxon>
        <taxon>Endopterygota</taxon>
        <taxon>Diptera</taxon>
        <taxon>Brachycera</taxon>
        <taxon>Muscomorpha</taxon>
        <taxon>Ephydroidea</taxon>
        <taxon>Drosophilidae</taxon>
        <taxon>Drosophila</taxon>
        <taxon>Sophophora</taxon>
    </lineage>
</organism>
<keyword evidence="3" id="KW-0732">Signal</keyword>
<keyword evidence="6" id="KW-1185">Reference proteome</keyword>
<evidence type="ECO:0000256" key="3">
    <source>
        <dbReference type="SAM" id="SignalP"/>
    </source>
</evidence>
<dbReference type="OrthoDB" id="547291at2759"/>
<proteinExistence type="predicted"/>
<dbReference type="InterPro" id="IPR050912">
    <property type="entry name" value="LOX-like_protein"/>
</dbReference>
<dbReference type="STRING" id="7266.A0A3B0JK12"/>
<dbReference type="Gene3D" id="3.10.250.10">
    <property type="entry name" value="SRCR-like domain"/>
    <property type="match status" value="1"/>
</dbReference>
<feature type="chain" id="PRO_5017486712" evidence="3">
    <location>
        <begin position="24"/>
        <end position="365"/>
    </location>
</feature>
<dbReference type="Pfam" id="PF01186">
    <property type="entry name" value="Lysyl_oxidase"/>
    <property type="match status" value="1"/>
</dbReference>
<dbReference type="SUPFAM" id="SSF56487">
    <property type="entry name" value="SRCR-like"/>
    <property type="match status" value="1"/>
</dbReference>
<dbReference type="PROSITE" id="PS50287">
    <property type="entry name" value="SRCR_2"/>
    <property type="match status" value="1"/>
</dbReference>
<reference evidence="6" key="1">
    <citation type="submission" date="2018-01" db="EMBL/GenBank/DDBJ databases">
        <authorList>
            <person name="Alioto T."/>
            <person name="Alioto T."/>
        </authorList>
    </citation>
    <scope>NUCLEOTIDE SEQUENCE [LARGE SCALE GENOMIC DNA]</scope>
</reference>
<dbReference type="OMA" id="CSTSWSM"/>
<dbReference type="PANTHER" id="PTHR45817:SF4">
    <property type="entry name" value="LYSYL OXIDASE-LIKE-RELATED"/>
    <property type="match status" value="1"/>
</dbReference>
<evidence type="ECO:0000256" key="1">
    <source>
        <dbReference type="ARBA" id="ARBA00023157"/>
    </source>
</evidence>
<dbReference type="GO" id="GO:0005615">
    <property type="term" value="C:extracellular space"/>
    <property type="evidence" value="ECO:0007669"/>
    <property type="project" value="TreeGrafter"/>
</dbReference>
<evidence type="ECO:0000256" key="2">
    <source>
        <dbReference type="PROSITE-ProRule" id="PRU00196"/>
    </source>
</evidence>
<dbReference type="FunFam" id="3.10.250.10:FF:000008">
    <property type="entry name" value="Lysyl oxidase homolog 2"/>
    <property type="match status" value="1"/>
</dbReference>
<dbReference type="SMART" id="SM00202">
    <property type="entry name" value="SR"/>
    <property type="match status" value="1"/>
</dbReference>
<sequence>MDSQRLMLLLPLLLLLGLSCCRANIRLNVQNNYRNMMVRLATNQSSRGEVRVLREGRVEVSFDFGATWGTICSTSWSMREANVVCRQLGLGFASKATQSTEHGDNKRYPWGMVGTLCRGTERRLADCTRESRYPNICDARNTNITVVACVKHSADLEIGLADIERTARLESVPMSRLTCAMEEHCLSADAYVIRQTKPHAERILLRFSVKATNVGNADVSPYANYKDWVWHQCHRHYHSMNVFATFDVYDLNYKKVAQGHKASFCLMDTECKPGHTRKYTCGNTTQGISVGCSDTYTDVLDCQWVDVTRVPINRRYILRVALNPEYKLGEISFENNGAECILDYTGVHETTRIFNCRRSPLWFKI</sequence>
<dbReference type="Pfam" id="PF00530">
    <property type="entry name" value="SRCR"/>
    <property type="match status" value="1"/>
</dbReference>
<dbReference type="InterPro" id="IPR036772">
    <property type="entry name" value="SRCR-like_dom_sf"/>
</dbReference>
<evidence type="ECO:0000313" key="5">
    <source>
        <dbReference type="EMBL" id="SPP81133.1"/>
    </source>
</evidence>
<dbReference type="PANTHER" id="PTHR45817">
    <property type="entry name" value="LYSYL OXIDASE-LIKE-RELATED"/>
    <property type="match status" value="1"/>
</dbReference>
<dbReference type="PROSITE" id="PS51257">
    <property type="entry name" value="PROKAR_LIPOPROTEIN"/>
    <property type="match status" value="1"/>
</dbReference>
<evidence type="ECO:0000313" key="6">
    <source>
        <dbReference type="Proteomes" id="UP000268350"/>
    </source>
</evidence>
<dbReference type="PRINTS" id="PR00074">
    <property type="entry name" value="LYSYLOXIDASE"/>
</dbReference>
<comment type="caution">
    <text evidence="2">Lacks conserved residue(s) required for the propagation of feature annotation.</text>
</comment>
<dbReference type="PRINTS" id="PR00258">
    <property type="entry name" value="SPERACTRCPTR"/>
</dbReference>
<dbReference type="GO" id="GO:0016020">
    <property type="term" value="C:membrane"/>
    <property type="evidence" value="ECO:0007669"/>
    <property type="project" value="InterPro"/>
</dbReference>
<accession>A0A3B0JK12</accession>
<name>A0A3B0JK12_DROGU</name>
<feature type="signal peptide" evidence="3">
    <location>
        <begin position="1"/>
        <end position="23"/>
    </location>
</feature>